<reference evidence="1 2" key="1">
    <citation type="submission" date="2019-05" db="EMBL/GenBank/DDBJ databases">
        <title>Another draft genome of Portunus trituberculatus and its Hox gene families provides insights of decapod evolution.</title>
        <authorList>
            <person name="Jeong J.-H."/>
            <person name="Song I."/>
            <person name="Kim S."/>
            <person name="Choi T."/>
            <person name="Kim D."/>
            <person name="Ryu S."/>
            <person name="Kim W."/>
        </authorList>
    </citation>
    <scope>NUCLEOTIDE SEQUENCE [LARGE SCALE GENOMIC DNA]</scope>
    <source>
        <tissue evidence="1">Muscle</tissue>
    </source>
</reference>
<evidence type="ECO:0000313" key="1">
    <source>
        <dbReference type="EMBL" id="MPC69925.1"/>
    </source>
</evidence>
<accession>A0A5B7HK23</accession>
<proteinExistence type="predicted"/>
<sequence length="90" mass="9986">MDLGVTVDRNSKLKFHYRISCTAAKCRGTASNLLKSTVTRSAYTMSTLFIFDARPILNFASSVWNLGFQGQNKAPGICSTQVDKTDYRTV</sequence>
<dbReference type="AlphaFoldDB" id="A0A5B7HK23"/>
<name>A0A5B7HK23_PORTR</name>
<dbReference type="EMBL" id="VSRR010030220">
    <property type="protein sequence ID" value="MPC69925.1"/>
    <property type="molecule type" value="Genomic_DNA"/>
</dbReference>
<comment type="caution">
    <text evidence="1">The sequence shown here is derived from an EMBL/GenBank/DDBJ whole genome shotgun (WGS) entry which is preliminary data.</text>
</comment>
<gene>
    <name evidence="1" type="ORF">E2C01_064158</name>
</gene>
<keyword evidence="2" id="KW-1185">Reference proteome</keyword>
<protein>
    <submittedName>
        <fullName evidence="1">Uncharacterized protein</fullName>
    </submittedName>
</protein>
<dbReference type="Proteomes" id="UP000324222">
    <property type="component" value="Unassembled WGS sequence"/>
</dbReference>
<organism evidence="1 2">
    <name type="scientific">Portunus trituberculatus</name>
    <name type="common">Swimming crab</name>
    <name type="synonym">Neptunus trituberculatus</name>
    <dbReference type="NCBI Taxonomy" id="210409"/>
    <lineage>
        <taxon>Eukaryota</taxon>
        <taxon>Metazoa</taxon>
        <taxon>Ecdysozoa</taxon>
        <taxon>Arthropoda</taxon>
        <taxon>Crustacea</taxon>
        <taxon>Multicrustacea</taxon>
        <taxon>Malacostraca</taxon>
        <taxon>Eumalacostraca</taxon>
        <taxon>Eucarida</taxon>
        <taxon>Decapoda</taxon>
        <taxon>Pleocyemata</taxon>
        <taxon>Brachyura</taxon>
        <taxon>Eubrachyura</taxon>
        <taxon>Portunoidea</taxon>
        <taxon>Portunidae</taxon>
        <taxon>Portuninae</taxon>
        <taxon>Portunus</taxon>
    </lineage>
</organism>
<evidence type="ECO:0000313" key="2">
    <source>
        <dbReference type="Proteomes" id="UP000324222"/>
    </source>
</evidence>